<comment type="caution">
    <text evidence="1">The sequence shown here is derived from an EMBL/GenBank/DDBJ whole genome shotgun (WGS) entry which is preliminary data.</text>
</comment>
<dbReference type="AlphaFoldDB" id="A0A0W8FC20"/>
<sequence length="37" mass="4583">MGHIPEKDRLRIRIRMRIKPALRKWGLMRKKDILRIS</sequence>
<accession>A0A0W8FC20</accession>
<organism evidence="1">
    <name type="scientific">hydrocarbon metagenome</name>
    <dbReference type="NCBI Taxonomy" id="938273"/>
    <lineage>
        <taxon>unclassified sequences</taxon>
        <taxon>metagenomes</taxon>
        <taxon>ecological metagenomes</taxon>
    </lineage>
</organism>
<proteinExistence type="predicted"/>
<reference evidence="1" key="1">
    <citation type="journal article" date="2015" name="Proc. Natl. Acad. Sci. U.S.A.">
        <title>Networks of energetic and metabolic interactions define dynamics in microbial communities.</title>
        <authorList>
            <person name="Embree M."/>
            <person name="Liu J.K."/>
            <person name="Al-Bassam M.M."/>
            <person name="Zengler K."/>
        </authorList>
    </citation>
    <scope>NUCLEOTIDE SEQUENCE</scope>
</reference>
<dbReference type="EMBL" id="LNQE01001398">
    <property type="protein sequence ID" value="KUG18146.1"/>
    <property type="molecule type" value="Genomic_DNA"/>
</dbReference>
<protein>
    <submittedName>
        <fullName evidence="1">Uncharacterized protein</fullName>
    </submittedName>
</protein>
<gene>
    <name evidence="1" type="ORF">ASZ90_012158</name>
</gene>
<evidence type="ECO:0000313" key="1">
    <source>
        <dbReference type="EMBL" id="KUG18146.1"/>
    </source>
</evidence>
<name>A0A0W8FC20_9ZZZZ</name>